<proteinExistence type="predicted"/>
<gene>
    <name evidence="1" type="ORF">U0R22_003796</name>
</gene>
<protein>
    <submittedName>
        <fullName evidence="1">Uncharacterized protein</fullName>
    </submittedName>
</protein>
<sequence length="90" mass="10084">MQYIFLSSLMVITLPAIFIGHTLRTLRGFLPALTRSDLTCGLSRQERLGLIFSAIEQCGVDCPPCAIWALEQDRSQAAMDIELTERRLPC</sequence>
<reference evidence="1 2" key="1">
    <citation type="submission" date="2023-11" db="EMBL/GenBank/DDBJ databases">
        <authorList>
            <person name="Panchal A.K."/>
            <person name="Meaney J.S."/>
            <person name="Karas B.J."/>
            <person name="diCenzo G.C."/>
        </authorList>
    </citation>
    <scope>NUCLEOTIDE SEQUENCE [LARGE SCALE GENOMIC DNA]</scope>
    <source>
        <strain evidence="1 2">NZP2235</strain>
    </source>
</reference>
<dbReference type="Proteomes" id="UP001322481">
    <property type="component" value="Chromosome"/>
</dbReference>
<name>A0ABZ0VSH1_9HYPH</name>
<evidence type="ECO:0000313" key="1">
    <source>
        <dbReference type="EMBL" id="WQB99611.1"/>
    </source>
</evidence>
<accession>A0ABZ0VSH1</accession>
<dbReference type="RefSeq" id="WP_322414394.1">
    <property type="nucleotide sequence ID" value="NZ_CP139858.1"/>
</dbReference>
<keyword evidence="2" id="KW-1185">Reference proteome</keyword>
<organism evidence="1 2">
    <name type="scientific">Mesorhizobium huakuii</name>
    <dbReference type="NCBI Taxonomy" id="28104"/>
    <lineage>
        <taxon>Bacteria</taxon>
        <taxon>Pseudomonadati</taxon>
        <taxon>Pseudomonadota</taxon>
        <taxon>Alphaproteobacteria</taxon>
        <taxon>Hyphomicrobiales</taxon>
        <taxon>Phyllobacteriaceae</taxon>
        <taxon>Mesorhizobium</taxon>
    </lineage>
</organism>
<dbReference type="EMBL" id="CP139858">
    <property type="protein sequence ID" value="WQB99611.1"/>
    <property type="molecule type" value="Genomic_DNA"/>
</dbReference>
<evidence type="ECO:0000313" key="2">
    <source>
        <dbReference type="Proteomes" id="UP001322481"/>
    </source>
</evidence>